<evidence type="ECO:0000313" key="1">
    <source>
        <dbReference type="EMBL" id="PZP50353.1"/>
    </source>
</evidence>
<sequence>MFSTGVGAQSILMGKITSGMSEDEPVGNIMLETSSGSTSFSNESGLFKIQYQPKDTLFFYYQGKRTLSFLMDTINPQNFYVPLYQIRHRVMEGAKSRFNSALLPVDTSYNNVTVKNRNYSQDSLDRRKEYGKAFGYTKPKMKFGEDWTPTSLNVGKLYETLNGSKKKKNQMLKDNLIREEEEGYITNRFNPTFVSKYLGEKVSEHTLEDYMKVKRPTFEFLQGIQDLELIDYIRKSFAAYKKEKGLQ</sequence>
<evidence type="ECO:0000313" key="2">
    <source>
        <dbReference type="Proteomes" id="UP000249645"/>
    </source>
</evidence>
<comment type="caution">
    <text evidence="1">The sequence shown here is derived from an EMBL/GenBank/DDBJ whole genome shotgun (WGS) entry which is preliminary data.</text>
</comment>
<reference evidence="1 2" key="1">
    <citation type="submission" date="2017-11" db="EMBL/GenBank/DDBJ databases">
        <title>Infants hospitalized years apart are colonized by the same room-sourced microbial strains.</title>
        <authorList>
            <person name="Brooks B."/>
            <person name="Olm M.R."/>
            <person name="Firek B.A."/>
            <person name="Baker R."/>
            <person name="Thomas B.C."/>
            <person name="Morowitz M.J."/>
            <person name="Banfield J.F."/>
        </authorList>
    </citation>
    <scope>NUCLEOTIDE SEQUENCE [LARGE SCALE GENOMIC DNA]</scope>
    <source>
        <strain evidence="1">S2_009_000_R2_76</strain>
    </source>
</reference>
<accession>A0A2W5F6D8</accession>
<dbReference type="AlphaFoldDB" id="A0A2W5F6D8"/>
<dbReference type="EMBL" id="QFOI01000071">
    <property type="protein sequence ID" value="PZP50353.1"/>
    <property type="molecule type" value="Genomic_DNA"/>
</dbReference>
<dbReference type="Proteomes" id="UP000249645">
    <property type="component" value="Unassembled WGS sequence"/>
</dbReference>
<proteinExistence type="predicted"/>
<name>A0A2W5F6D8_9SPHI</name>
<evidence type="ECO:0008006" key="3">
    <source>
        <dbReference type="Google" id="ProtNLM"/>
    </source>
</evidence>
<gene>
    <name evidence="1" type="ORF">DI598_05790</name>
</gene>
<organism evidence="1 2">
    <name type="scientific">Pseudopedobacter saltans</name>
    <dbReference type="NCBI Taxonomy" id="151895"/>
    <lineage>
        <taxon>Bacteria</taxon>
        <taxon>Pseudomonadati</taxon>
        <taxon>Bacteroidota</taxon>
        <taxon>Sphingobacteriia</taxon>
        <taxon>Sphingobacteriales</taxon>
        <taxon>Sphingobacteriaceae</taxon>
        <taxon>Pseudopedobacter</taxon>
    </lineage>
</organism>
<protein>
    <recommendedName>
        <fullName evidence="3">Carboxypeptidase-like regulatory domain-containing protein</fullName>
    </recommendedName>
</protein>